<evidence type="ECO:0000256" key="1">
    <source>
        <dbReference type="SAM" id="MobiDB-lite"/>
    </source>
</evidence>
<gene>
    <name evidence="2" type="ORF">I206_101547</name>
</gene>
<dbReference type="Proteomes" id="UP000094020">
    <property type="component" value="Chromosome 2"/>
</dbReference>
<dbReference type="RefSeq" id="XP_070058509.1">
    <property type="nucleotide sequence ID" value="XM_070202408.1"/>
</dbReference>
<dbReference type="GeneID" id="96955703"/>
<dbReference type="AlphaFoldDB" id="A0AAJ8L1X6"/>
<proteinExistence type="predicted"/>
<dbReference type="EMBL" id="CP144520">
    <property type="protein sequence ID" value="WWC67637.1"/>
    <property type="molecule type" value="Genomic_DNA"/>
</dbReference>
<reference evidence="2" key="2">
    <citation type="submission" date="2024-02" db="EMBL/GenBank/DDBJ databases">
        <title>Comparative genomics of Cryptococcus and Kwoniella reveals pathogenesis evolution and contrasting modes of karyotype evolution via chromosome fusion or intercentromeric recombination.</title>
        <authorList>
            <person name="Coelho M.A."/>
            <person name="David-Palma M."/>
            <person name="Shea T."/>
            <person name="Bowers K."/>
            <person name="McGinley-Smith S."/>
            <person name="Mohammad A.W."/>
            <person name="Gnirke A."/>
            <person name="Yurkov A.M."/>
            <person name="Nowrousian M."/>
            <person name="Sun S."/>
            <person name="Cuomo C.A."/>
            <person name="Heitman J."/>
        </authorList>
    </citation>
    <scope>NUCLEOTIDE SEQUENCE</scope>
    <source>
        <strain evidence="2">CBS 10737</strain>
    </source>
</reference>
<protein>
    <recommendedName>
        <fullName evidence="4">Fungal mating-type pheromone</fullName>
    </recommendedName>
</protein>
<organism evidence="2 3">
    <name type="scientific">Kwoniella pini CBS 10737</name>
    <dbReference type="NCBI Taxonomy" id="1296096"/>
    <lineage>
        <taxon>Eukaryota</taxon>
        <taxon>Fungi</taxon>
        <taxon>Dikarya</taxon>
        <taxon>Basidiomycota</taxon>
        <taxon>Agaricomycotina</taxon>
        <taxon>Tremellomycetes</taxon>
        <taxon>Tremellales</taxon>
        <taxon>Cryptococcaceae</taxon>
        <taxon>Kwoniella</taxon>
    </lineage>
</organism>
<accession>A0AAJ8L1X6</accession>
<evidence type="ECO:0008006" key="4">
    <source>
        <dbReference type="Google" id="ProtNLM"/>
    </source>
</evidence>
<evidence type="ECO:0000313" key="3">
    <source>
        <dbReference type="Proteomes" id="UP000094020"/>
    </source>
</evidence>
<name>A0AAJ8L1X6_9TREE</name>
<feature type="compositionally biased region" description="Polar residues" evidence="1">
    <location>
        <begin position="31"/>
        <end position="41"/>
    </location>
</feature>
<feature type="region of interest" description="Disordered" evidence="1">
    <location>
        <begin position="19"/>
        <end position="41"/>
    </location>
</feature>
<keyword evidence="3" id="KW-1185">Reference proteome</keyword>
<evidence type="ECO:0000313" key="2">
    <source>
        <dbReference type="EMBL" id="WWC67637.1"/>
    </source>
</evidence>
<dbReference type="KEGG" id="kpin:96955703"/>
<reference evidence="2" key="1">
    <citation type="submission" date="2013-07" db="EMBL/GenBank/DDBJ databases">
        <authorList>
            <consortium name="The Broad Institute Genome Sequencing Platform"/>
            <person name="Cuomo C."/>
            <person name="Litvintseva A."/>
            <person name="Chen Y."/>
            <person name="Heitman J."/>
            <person name="Sun S."/>
            <person name="Springer D."/>
            <person name="Dromer F."/>
            <person name="Young S.K."/>
            <person name="Zeng Q."/>
            <person name="Gargeya S."/>
            <person name="Fitzgerald M."/>
            <person name="Abouelleil A."/>
            <person name="Alvarado L."/>
            <person name="Berlin A.M."/>
            <person name="Chapman S.B."/>
            <person name="Dewar J."/>
            <person name="Goldberg J."/>
            <person name="Griggs A."/>
            <person name="Gujja S."/>
            <person name="Hansen M."/>
            <person name="Howarth C."/>
            <person name="Imamovic A."/>
            <person name="Larimer J."/>
            <person name="McCowan C."/>
            <person name="Murphy C."/>
            <person name="Pearson M."/>
            <person name="Priest M."/>
            <person name="Roberts A."/>
            <person name="Saif S."/>
            <person name="Shea T."/>
            <person name="Sykes S."/>
            <person name="Wortman J."/>
            <person name="Nusbaum C."/>
            <person name="Birren B."/>
        </authorList>
    </citation>
    <scope>NUCLEOTIDE SEQUENCE</scope>
    <source>
        <strain evidence="2">CBS 10737</strain>
    </source>
</reference>
<sequence length="41" mass="4171">MDAFTAIFNNVAAFAAQTSEAPRNEEAAGSHNGSGTQCVIA</sequence>